<dbReference type="SUPFAM" id="SSF53807">
    <property type="entry name" value="Helical backbone' metal receptor"/>
    <property type="match status" value="1"/>
</dbReference>
<evidence type="ECO:0000256" key="3">
    <source>
        <dbReference type="ARBA" id="ARBA00022448"/>
    </source>
</evidence>
<dbReference type="Gene3D" id="3.40.50.1980">
    <property type="entry name" value="Nitrogenase molybdenum iron protein domain"/>
    <property type="match status" value="2"/>
</dbReference>
<dbReference type="GO" id="GO:0003700">
    <property type="term" value="F:DNA-binding transcription factor activity"/>
    <property type="evidence" value="ECO:0007669"/>
    <property type="project" value="InterPro"/>
</dbReference>
<dbReference type="SUPFAM" id="SSF51182">
    <property type="entry name" value="RmlC-like cupins"/>
    <property type="match status" value="1"/>
</dbReference>
<dbReference type="InterPro" id="IPR002491">
    <property type="entry name" value="ABC_transptr_periplasmic_BD"/>
</dbReference>
<dbReference type="Proteomes" id="UP000192940">
    <property type="component" value="Chromosome I"/>
</dbReference>
<feature type="compositionally biased region" description="Polar residues" evidence="9">
    <location>
        <begin position="362"/>
        <end position="380"/>
    </location>
</feature>
<dbReference type="InterPro" id="IPR018062">
    <property type="entry name" value="HTH_AraC-typ_CS"/>
</dbReference>
<dbReference type="SMART" id="SM00342">
    <property type="entry name" value="HTH_ARAC"/>
    <property type="match status" value="1"/>
</dbReference>
<dbReference type="InterPro" id="IPR009057">
    <property type="entry name" value="Homeodomain-like_sf"/>
</dbReference>
<keyword evidence="7" id="KW-0804">Transcription</keyword>
<dbReference type="GO" id="GO:0030288">
    <property type="term" value="C:outer membrane-bounded periplasmic space"/>
    <property type="evidence" value="ECO:0007669"/>
    <property type="project" value="TreeGrafter"/>
</dbReference>
<sequence>MNLDDHILLWNHVFIKVMDVRFQTMDKGEELPTYRLPASAFLYTVRGSARVWLDHSVHRVERFHVLHGGKGMCLNIVSEDELEYYIILYRAILALPCRQEIQQLLERENPFQYQYAFAPHHPLSLYDKVELLEQEWRQASGLGKLHVKALLHQFVYELLSQLHQQGIQPLKPDLMAQAVVYIREHFKQPITLELIAEELECSTGHLSRLFKKQMHTSPIHYLGQVRVDRAMQLLLQTDATLQEIAESVGYPDAHSLSRSFKKYKGVSPVRFKKERRQQHWDQDLPITMLKYAVQEKQPPRYNEIDYQYQHGTRGEFLMQGRIKITAMTMLICLSMLLGACSNQANTQVGSQTETNPTTTQTKGDQPTGDGQTGEQTKTRTVTTLKGDVEVPANPKRVASDQYMGHLLKLGIIPVGVRSFMLSEAWIEKAGISKDVIAGIEDLGEFPMNLEKLTYLEPDLIIGSIEKNIEDYQKIGTTVFLPYWEGLSTAGPLEKFRRISEIFGKQQEAEQWIAEYENKVEEAKKKIDGIIKEGETVSIVQVANKSLYVLAAEGGNYGSSTIYGMLKLPPTEKALNMKEGFENISLEVLPEYVGDHIFVYGSNDEGANEVLNSNLWKGLPAVKKGQVYMYGGFGEKGDEFVMEDPYSMELQLDTIVNILIATNK</sequence>
<dbReference type="GO" id="GO:1901678">
    <property type="term" value="P:iron coordination entity transport"/>
    <property type="evidence" value="ECO:0007669"/>
    <property type="project" value="UniProtKB-ARBA"/>
</dbReference>
<feature type="compositionally biased region" description="Low complexity" evidence="9">
    <location>
        <begin position="352"/>
        <end position="361"/>
    </location>
</feature>
<evidence type="ECO:0000256" key="4">
    <source>
        <dbReference type="ARBA" id="ARBA00022729"/>
    </source>
</evidence>
<comment type="subcellular location">
    <subcellularLocation>
        <location evidence="1">Cell envelope</location>
    </subcellularLocation>
</comment>
<evidence type="ECO:0000259" key="10">
    <source>
        <dbReference type="PROSITE" id="PS01124"/>
    </source>
</evidence>
<accession>A0A1X7H001</accession>
<dbReference type="InterPro" id="IPR011051">
    <property type="entry name" value="RmlC_Cupin_sf"/>
</dbReference>
<dbReference type="Pfam" id="PF12833">
    <property type="entry name" value="HTH_18"/>
    <property type="match status" value="1"/>
</dbReference>
<dbReference type="EMBL" id="LT840184">
    <property type="protein sequence ID" value="SMF77241.1"/>
    <property type="molecule type" value="Genomic_DNA"/>
</dbReference>
<dbReference type="STRING" id="1313296.SAMN05661091_1416"/>
<keyword evidence="13" id="KW-1185">Reference proteome</keyword>
<evidence type="ECO:0000313" key="13">
    <source>
        <dbReference type="Proteomes" id="UP000192940"/>
    </source>
</evidence>
<dbReference type="PROSITE" id="PS00041">
    <property type="entry name" value="HTH_ARAC_FAMILY_1"/>
    <property type="match status" value="1"/>
</dbReference>
<evidence type="ECO:0000256" key="9">
    <source>
        <dbReference type="SAM" id="MobiDB-lite"/>
    </source>
</evidence>
<dbReference type="RefSeq" id="WP_208918352.1">
    <property type="nucleotide sequence ID" value="NZ_LT840184.1"/>
</dbReference>
<comment type="similarity">
    <text evidence="2">Belongs to the bacterial solute-binding protein 8 family.</text>
</comment>
<dbReference type="PANTHER" id="PTHR30532:SF26">
    <property type="entry name" value="IRON(3+)-HYDROXAMATE-BINDING PROTEIN FHUD"/>
    <property type="match status" value="1"/>
</dbReference>
<evidence type="ECO:0000259" key="11">
    <source>
        <dbReference type="PROSITE" id="PS50983"/>
    </source>
</evidence>
<feature type="domain" description="Fe/B12 periplasmic-binding" evidence="11">
    <location>
        <begin position="394"/>
        <end position="662"/>
    </location>
</feature>
<organism evidence="12 13">
    <name type="scientific">Paenibacillus uliginis N3/975</name>
    <dbReference type="NCBI Taxonomy" id="1313296"/>
    <lineage>
        <taxon>Bacteria</taxon>
        <taxon>Bacillati</taxon>
        <taxon>Bacillota</taxon>
        <taxon>Bacilli</taxon>
        <taxon>Bacillales</taxon>
        <taxon>Paenibacillaceae</taxon>
        <taxon>Paenibacillus</taxon>
    </lineage>
</organism>
<keyword evidence="8" id="KW-0175">Coiled coil</keyword>
<evidence type="ECO:0000256" key="1">
    <source>
        <dbReference type="ARBA" id="ARBA00004196"/>
    </source>
</evidence>
<evidence type="ECO:0000256" key="7">
    <source>
        <dbReference type="ARBA" id="ARBA00023163"/>
    </source>
</evidence>
<keyword evidence="5" id="KW-0805">Transcription regulation</keyword>
<evidence type="ECO:0000256" key="8">
    <source>
        <dbReference type="SAM" id="Coils"/>
    </source>
</evidence>
<keyword evidence="6" id="KW-0238">DNA-binding</keyword>
<dbReference type="InterPro" id="IPR051313">
    <property type="entry name" value="Bact_iron-sidero_bind"/>
</dbReference>
<keyword evidence="3" id="KW-0813">Transport</keyword>
<feature type="coiled-coil region" evidence="8">
    <location>
        <begin position="505"/>
        <end position="532"/>
    </location>
</feature>
<dbReference type="PROSITE" id="PS50983">
    <property type="entry name" value="FE_B12_PBP"/>
    <property type="match status" value="1"/>
</dbReference>
<keyword evidence="4" id="KW-0732">Signal</keyword>
<dbReference type="PANTHER" id="PTHR30532">
    <property type="entry name" value="IRON III DICITRATE-BINDING PERIPLASMIC PROTEIN"/>
    <property type="match status" value="1"/>
</dbReference>
<evidence type="ECO:0000256" key="6">
    <source>
        <dbReference type="ARBA" id="ARBA00023125"/>
    </source>
</evidence>
<feature type="region of interest" description="Disordered" evidence="9">
    <location>
        <begin position="347"/>
        <end position="380"/>
    </location>
</feature>
<dbReference type="PROSITE" id="PS01124">
    <property type="entry name" value="HTH_ARAC_FAMILY_2"/>
    <property type="match status" value="1"/>
</dbReference>
<name>A0A1X7H001_9BACL</name>
<reference evidence="12 13" key="1">
    <citation type="submission" date="2017-04" db="EMBL/GenBank/DDBJ databases">
        <authorList>
            <person name="Afonso C.L."/>
            <person name="Miller P.J."/>
            <person name="Scott M.A."/>
            <person name="Spackman E."/>
            <person name="Goraichik I."/>
            <person name="Dimitrov K.M."/>
            <person name="Suarez D.L."/>
            <person name="Swayne D.E."/>
        </authorList>
    </citation>
    <scope>NUCLEOTIDE SEQUENCE [LARGE SCALE GENOMIC DNA]</scope>
    <source>
        <strain evidence="12 13">N3/975</strain>
    </source>
</reference>
<evidence type="ECO:0000313" key="12">
    <source>
        <dbReference type="EMBL" id="SMF77241.1"/>
    </source>
</evidence>
<dbReference type="GO" id="GO:0043565">
    <property type="term" value="F:sequence-specific DNA binding"/>
    <property type="evidence" value="ECO:0007669"/>
    <property type="project" value="InterPro"/>
</dbReference>
<evidence type="ECO:0000256" key="5">
    <source>
        <dbReference type="ARBA" id="ARBA00023015"/>
    </source>
</evidence>
<dbReference type="Gene3D" id="1.10.10.60">
    <property type="entry name" value="Homeodomain-like"/>
    <property type="match status" value="2"/>
</dbReference>
<dbReference type="AlphaFoldDB" id="A0A1X7H001"/>
<protein>
    <submittedName>
        <fullName evidence="12">Iron complex transport system substrate-binding protein</fullName>
    </submittedName>
</protein>
<dbReference type="SUPFAM" id="SSF46689">
    <property type="entry name" value="Homeodomain-like"/>
    <property type="match status" value="2"/>
</dbReference>
<proteinExistence type="inferred from homology"/>
<dbReference type="Pfam" id="PF01497">
    <property type="entry name" value="Peripla_BP_2"/>
    <property type="match status" value="1"/>
</dbReference>
<gene>
    <name evidence="12" type="ORF">SAMN05661091_1416</name>
</gene>
<dbReference type="InterPro" id="IPR018060">
    <property type="entry name" value="HTH_AraC"/>
</dbReference>
<feature type="domain" description="HTH araC/xylS-type" evidence="10">
    <location>
        <begin position="176"/>
        <end position="274"/>
    </location>
</feature>
<evidence type="ECO:0000256" key="2">
    <source>
        <dbReference type="ARBA" id="ARBA00008814"/>
    </source>
</evidence>